<keyword evidence="6 7" id="KW-0539">Nucleus</keyword>
<keyword evidence="4 7" id="KW-0747">Spliceosome</keyword>
<evidence type="ECO:0000256" key="7">
    <source>
        <dbReference type="RuleBase" id="RU367071"/>
    </source>
</evidence>
<keyword evidence="3 7" id="KW-0507">mRNA processing</keyword>
<dbReference type="EMBL" id="BRXX01000365">
    <property type="protein sequence ID" value="GMI07461.1"/>
    <property type="molecule type" value="Genomic_DNA"/>
</dbReference>
<feature type="region of interest" description="Disordered" evidence="8">
    <location>
        <begin position="1"/>
        <end position="44"/>
    </location>
</feature>
<feature type="compositionally biased region" description="Low complexity" evidence="8">
    <location>
        <begin position="25"/>
        <end position="35"/>
    </location>
</feature>
<feature type="region of interest" description="Disordered" evidence="8">
    <location>
        <begin position="534"/>
        <end position="557"/>
    </location>
</feature>
<feature type="compositionally biased region" description="Acidic residues" evidence="8">
    <location>
        <begin position="240"/>
        <end position="253"/>
    </location>
</feature>
<keyword evidence="11" id="KW-1185">Reference proteome</keyword>
<dbReference type="Proteomes" id="UP001165160">
    <property type="component" value="Unassembled WGS sequence"/>
</dbReference>
<comment type="subunit">
    <text evidence="7">Associated with the spliceosome.</text>
</comment>
<evidence type="ECO:0000259" key="9">
    <source>
        <dbReference type="Pfam" id="PF11708"/>
    </source>
</evidence>
<feature type="compositionally biased region" description="Basic and acidic residues" evidence="8">
    <location>
        <begin position="366"/>
        <end position="378"/>
    </location>
</feature>
<comment type="subcellular location">
    <subcellularLocation>
        <location evidence="1 7">Nucleus</location>
    </subcellularLocation>
</comment>
<dbReference type="Pfam" id="PF11708">
    <property type="entry name" value="Slu7"/>
    <property type="match status" value="1"/>
</dbReference>
<evidence type="ECO:0000256" key="3">
    <source>
        <dbReference type="ARBA" id="ARBA00022664"/>
    </source>
</evidence>
<evidence type="ECO:0000256" key="6">
    <source>
        <dbReference type="ARBA" id="ARBA00023242"/>
    </source>
</evidence>
<evidence type="ECO:0000313" key="11">
    <source>
        <dbReference type="Proteomes" id="UP001165160"/>
    </source>
</evidence>
<dbReference type="InterPro" id="IPR021715">
    <property type="entry name" value="Slu7_dom"/>
</dbReference>
<name>A0A9W7CJQ8_9STRA</name>
<keyword evidence="5 7" id="KW-0508">mRNA splicing</keyword>
<dbReference type="AlphaFoldDB" id="A0A9W7CJQ8"/>
<reference evidence="11" key="1">
    <citation type="journal article" date="2023" name="Commun. Biol.">
        <title>Genome analysis of Parmales, the sister group of diatoms, reveals the evolutionary specialization of diatoms from phago-mixotrophs to photoautotrophs.</title>
        <authorList>
            <person name="Ban H."/>
            <person name="Sato S."/>
            <person name="Yoshikawa S."/>
            <person name="Yamada K."/>
            <person name="Nakamura Y."/>
            <person name="Ichinomiya M."/>
            <person name="Sato N."/>
            <person name="Blanc-Mathieu R."/>
            <person name="Endo H."/>
            <person name="Kuwata A."/>
            <person name="Ogata H."/>
        </authorList>
    </citation>
    <scope>NUCLEOTIDE SEQUENCE [LARGE SCALE GENOMIC DNA]</scope>
    <source>
        <strain evidence="11">NIES 3699</strain>
    </source>
</reference>
<feature type="compositionally biased region" description="Basic and acidic residues" evidence="8">
    <location>
        <begin position="14"/>
        <end position="24"/>
    </location>
</feature>
<proteinExistence type="inferred from homology"/>
<organism evidence="10 11">
    <name type="scientific">Triparma verrucosa</name>
    <dbReference type="NCBI Taxonomy" id="1606542"/>
    <lineage>
        <taxon>Eukaryota</taxon>
        <taxon>Sar</taxon>
        <taxon>Stramenopiles</taxon>
        <taxon>Ochrophyta</taxon>
        <taxon>Bolidophyceae</taxon>
        <taxon>Parmales</taxon>
        <taxon>Triparmaceae</taxon>
        <taxon>Triparma</taxon>
    </lineage>
</organism>
<evidence type="ECO:0000256" key="8">
    <source>
        <dbReference type="SAM" id="MobiDB-lite"/>
    </source>
</evidence>
<dbReference type="GO" id="GO:0030628">
    <property type="term" value="F:pre-mRNA 3'-splice site binding"/>
    <property type="evidence" value="ECO:0007669"/>
    <property type="project" value="UniProtKB-UniRule"/>
</dbReference>
<comment type="similarity">
    <text evidence="2 7">Belongs to the SLU7 family.</text>
</comment>
<feature type="region of interest" description="Disordered" evidence="8">
    <location>
        <begin position="359"/>
        <end position="384"/>
    </location>
</feature>
<feature type="domain" description="Pre-mRNA-splicing factor SLU7" evidence="9">
    <location>
        <begin position="179"/>
        <end position="450"/>
    </location>
</feature>
<sequence length="591" mass="65761">MSAAAKPQHVTESSADRRKARELQAARAAGSAAPAVDIKSGQMINPHNPEFITKKPWYLGGDSTGPTLDHQAAGEVSATLTMSVADSVAKSHHSNLKQKIKSINKTGQGFEVNMWVEALKKNKRPYLMAQVLKVSKRGELDLKYEDGTVEKQIRPSNGRVKATKVNATLSTATGEHGKLDYASKRDKYYGYDNEDYKGTVRRYEEREELRRKIREEEKQKQKLLKTSTEGEATTKKDTEFSDSDDSEDDEEIDKEGQTFTTRLGRQGGVGGAQMKVTARNLRIREDTAKYLRNLDPNSAYYDPKSRSMRDNPNPEINPNDLQFAGDNFVRYTGEAADLAKTQLFAWDAQDKGSDIHAQANPSQAEMMKKKVSAEKESTKGSAKKKVLDKYGGSEFLKTDSDRSTLFSASSTSKIFSRDGRLLKGGETSAPVKTKYAEDVHPNGHTCVWGSYFHSGAFRWGWRDDHSLLKSGYYTGVNGRKANDDANDLKYGRGKGGGGLERARDLLVKGGGKEGGKFEGNIDDDKLKEALRKEEEFQKSQVQTNGKRKYNAVSAGDEQVTPEMMEAYAIKRSREGDVMDKLKGTEEVLEYK</sequence>
<comment type="function">
    <text evidence="7">Involved in pre-mRNA splicing.</text>
</comment>
<dbReference type="PANTHER" id="PTHR12942">
    <property type="entry name" value="STEP II SPLICING FACTOR SLU7"/>
    <property type="match status" value="1"/>
</dbReference>
<evidence type="ECO:0000256" key="5">
    <source>
        <dbReference type="ARBA" id="ARBA00023187"/>
    </source>
</evidence>
<accession>A0A9W7CJQ8</accession>
<gene>
    <name evidence="10" type="ORF">TrVE_jg8419</name>
</gene>
<dbReference type="GO" id="GO:0000398">
    <property type="term" value="P:mRNA splicing, via spliceosome"/>
    <property type="evidence" value="ECO:0007669"/>
    <property type="project" value="UniProtKB-UniRule"/>
</dbReference>
<dbReference type="GO" id="GO:0005681">
    <property type="term" value="C:spliceosomal complex"/>
    <property type="evidence" value="ECO:0007669"/>
    <property type="project" value="UniProtKB-UniRule"/>
</dbReference>
<evidence type="ECO:0000256" key="4">
    <source>
        <dbReference type="ARBA" id="ARBA00022728"/>
    </source>
</evidence>
<dbReference type="InterPro" id="IPR039974">
    <property type="entry name" value="Splicing_factor_SLU7"/>
</dbReference>
<comment type="caution">
    <text evidence="10">The sequence shown here is derived from an EMBL/GenBank/DDBJ whole genome shotgun (WGS) entry which is preliminary data.</text>
</comment>
<feature type="region of interest" description="Disordered" evidence="8">
    <location>
        <begin position="217"/>
        <end position="273"/>
    </location>
</feature>
<evidence type="ECO:0000256" key="1">
    <source>
        <dbReference type="ARBA" id="ARBA00004123"/>
    </source>
</evidence>
<protein>
    <recommendedName>
        <fullName evidence="7">Pre-mRNA-splicing factor SLU7</fullName>
    </recommendedName>
</protein>
<evidence type="ECO:0000256" key="2">
    <source>
        <dbReference type="ARBA" id="ARBA00007203"/>
    </source>
</evidence>
<dbReference type="PANTHER" id="PTHR12942:SF2">
    <property type="entry name" value="PRE-MRNA-SPLICING FACTOR SLU7"/>
    <property type="match status" value="1"/>
</dbReference>
<evidence type="ECO:0000313" key="10">
    <source>
        <dbReference type="EMBL" id="GMI07461.1"/>
    </source>
</evidence>